<protein>
    <submittedName>
        <fullName evidence="2">Uncharacterized protein</fullName>
    </submittedName>
</protein>
<dbReference type="Proteomes" id="UP000229334">
    <property type="component" value="Unassembled WGS sequence"/>
</dbReference>
<dbReference type="EMBL" id="PCSX01000021">
    <property type="protein sequence ID" value="PIP58263.1"/>
    <property type="molecule type" value="Genomic_DNA"/>
</dbReference>
<name>A0A2H0BKQ9_9BACT</name>
<keyword evidence="1" id="KW-0472">Membrane</keyword>
<keyword evidence="1" id="KW-0812">Transmembrane</keyword>
<evidence type="ECO:0000256" key="1">
    <source>
        <dbReference type="SAM" id="Phobius"/>
    </source>
</evidence>
<gene>
    <name evidence="2" type="ORF">COX02_01185</name>
</gene>
<keyword evidence="1" id="KW-1133">Transmembrane helix</keyword>
<dbReference type="AlphaFoldDB" id="A0A2H0BKQ9"/>
<sequence>MREKIKNLNQEKKGDIPSGFFLRSSRNNQAGYLLVSVLVFGSIGVMMLSAVIGWLATSWKVTRQLTNREQALQIAEAGVDYYRWHLAHAKQDFQDGTATSGPYIHQFYNSVGQNIGYYQLSITPPIVGSTIVTLVSRGYVASTSLNRAIEVKFAIPSLAKYAVAANDNMRFGSGTLTVGPIHANGGIHFDGLAENLVTSAKDKYIDPDYWGSYQFGVYTKLAPADPNPPSPVPSRTDVFVSGRQFPVPALDFSGFTADLAQIKTDAQSAGRYFGSSGSGNYGYNLVLKTNNTFDLYKVSSLQSPNKNCDSANQSGWGTWSIKNQIFVANYSFPANGLIFLEDHAWVEGQINQARLTIAVGAFPESSNTYKSITINKDVFYTNYDGRDVLALIAQNNVNVGQLSNNVLEIDASLVAKNGRVGRYYYESACTSSSRSTLNLYGMIATNLRYGFAYTNGTGYSTRNLTYDGNLLYGPPPSFPLTADNYTVISWREIP</sequence>
<organism evidence="2 3">
    <name type="scientific">Candidatus Vogelbacteria bacterium CG22_combo_CG10-13_8_21_14_all_37_9</name>
    <dbReference type="NCBI Taxonomy" id="1975046"/>
    <lineage>
        <taxon>Bacteria</taxon>
        <taxon>Candidatus Vogeliibacteriota</taxon>
    </lineage>
</organism>
<comment type="caution">
    <text evidence="2">The sequence shown here is derived from an EMBL/GenBank/DDBJ whole genome shotgun (WGS) entry which is preliminary data.</text>
</comment>
<reference evidence="2 3" key="1">
    <citation type="submission" date="2017-09" db="EMBL/GenBank/DDBJ databases">
        <title>Depth-based differentiation of microbial function through sediment-hosted aquifers and enrichment of novel symbionts in the deep terrestrial subsurface.</title>
        <authorList>
            <person name="Probst A.J."/>
            <person name="Ladd B."/>
            <person name="Jarett J.K."/>
            <person name="Geller-Mcgrath D.E."/>
            <person name="Sieber C.M."/>
            <person name="Emerson J.B."/>
            <person name="Anantharaman K."/>
            <person name="Thomas B.C."/>
            <person name="Malmstrom R."/>
            <person name="Stieglmeier M."/>
            <person name="Klingl A."/>
            <person name="Woyke T."/>
            <person name="Ryan C.M."/>
            <person name="Banfield J.F."/>
        </authorList>
    </citation>
    <scope>NUCLEOTIDE SEQUENCE [LARGE SCALE GENOMIC DNA]</scope>
    <source>
        <strain evidence="2">CG22_combo_CG10-13_8_21_14_all_37_9</strain>
    </source>
</reference>
<evidence type="ECO:0000313" key="2">
    <source>
        <dbReference type="EMBL" id="PIP58263.1"/>
    </source>
</evidence>
<evidence type="ECO:0000313" key="3">
    <source>
        <dbReference type="Proteomes" id="UP000229334"/>
    </source>
</evidence>
<accession>A0A2H0BKQ9</accession>
<proteinExistence type="predicted"/>
<feature type="transmembrane region" description="Helical" evidence="1">
    <location>
        <begin position="32"/>
        <end position="56"/>
    </location>
</feature>